<dbReference type="GO" id="GO:0005506">
    <property type="term" value="F:iron ion binding"/>
    <property type="evidence" value="ECO:0007669"/>
    <property type="project" value="InterPro"/>
</dbReference>
<accession>A0AAW2SM20</accession>
<sequence length="361" mass="41572">MGFPIVGCLPQMMENKPTFRWIHQLMHEMNTEIACIHLGNTHVIPVTSPELAREFLRKQDVIFASRPYCMSGKVTSNGYITAVLSPMGDQWKKMRRVVSEVISPAMHRWLYEKRCEEADHLVRYVYKQSQNSVTNGLVNVRTAALHYCGNVMRKLMFSKRFFGTGMEDGGPGLEEEEHVDGLITIQKYTYGFGIADYLPWLEVFDLDGYKTILRKAINRVRKYQDPEINKRIEMWQQGIRRTEEDLLDVLINLKDSKNNPLLSIQEIKAEITEIMVAAIDNPSNAVEWALAEMINQPYILDKACKELDQVVGRNRLVDESDLHKLNYVKACVKEAFRLHPVAPFNVPRVSTGHCCGWLFHP</sequence>
<protein>
    <submittedName>
        <fullName evidence="3">Tryptophan N-monooxygenase</fullName>
    </submittedName>
</protein>
<dbReference type="AlphaFoldDB" id="A0AAW2SM20"/>
<dbReference type="GO" id="GO:0016705">
    <property type="term" value="F:oxidoreductase activity, acting on paired donors, with incorporation or reduction of molecular oxygen"/>
    <property type="evidence" value="ECO:0007669"/>
    <property type="project" value="InterPro"/>
</dbReference>
<dbReference type="InterPro" id="IPR002401">
    <property type="entry name" value="Cyt_P450_E_grp-I"/>
</dbReference>
<organism evidence="3">
    <name type="scientific">Sesamum radiatum</name>
    <name type="common">Black benniseed</name>
    <dbReference type="NCBI Taxonomy" id="300843"/>
    <lineage>
        <taxon>Eukaryota</taxon>
        <taxon>Viridiplantae</taxon>
        <taxon>Streptophyta</taxon>
        <taxon>Embryophyta</taxon>
        <taxon>Tracheophyta</taxon>
        <taxon>Spermatophyta</taxon>
        <taxon>Magnoliopsida</taxon>
        <taxon>eudicotyledons</taxon>
        <taxon>Gunneridae</taxon>
        <taxon>Pentapetalae</taxon>
        <taxon>asterids</taxon>
        <taxon>lamiids</taxon>
        <taxon>Lamiales</taxon>
        <taxon>Pedaliaceae</taxon>
        <taxon>Sesamum</taxon>
    </lineage>
</organism>
<proteinExistence type="predicted"/>
<dbReference type="InterPro" id="IPR001128">
    <property type="entry name" value="Cyt_P450"/>
</dbReference>
<evidence type="ECO:0000256" key="2">
    <source>
        <dbReference type="ARBA" id="ARBA00023002"/>
    </source>
</evidence>
<gene>
    <name evidence="3" type="ORF">Sradi_2536300</name>
</gene>
<dbReference type="PRINTS" id="PR00463">
    <property type="entry name" value="EP450I"/>
</dbReference>
<dbReference type="GO" id="GO:0020037">
    <property type="term" value="F:heme binding"/>
    <property type="evidence" value="ECO:0007669"/>
    <property type="project" value="InterPro"/>
</dbReference>
<evidence type="ECO:0000256" key="1">
    <source>
        <dbReference type="ARBA" id="ARBA00004167"/>
    </source>
</evidence>
<reference evidence="3" key="1">
    <citation type="submission" date="2020-06" db="EMBL/GenBank/DDBJ databases">
        <authorList>
            <person name="Li T."/>
            <person name="Hu X."/>
            <person name="Zhang T."/>
            <person name="Song X."/>
            <person name="Zhang H."/>
            <person name="Dai N."/>
            <person name="Sheng W."/>
            <person name="Hou X."/>
            <person name="Wei L."/>
        </authorList>
    </citation>
    <scope>NUCLEOTIDE SEQUENCE</scope>
    <source>
        <strain evidence="3">G02</strain>
        <tissue evidence="3">Leaf</tissue>
    </source>
</reference>
<dbReference type="PANTHER" id="PTHR24281">
    <property type="entry name" value="STEROID 21-HYDROXYLASE-RELATED"/>
    <property type="match status" value="1"/>
</dbReference>
<dbReference type="EMBL" id="JACGWJ010000010">
    <property type="protein sequence ID" value="KAL0393135.1"/>
    <property type="molecule type" value="Genomic_DNA"/>
</dbReference>
<dbReference type="Gene3D" id="1.10.630.10">
    <property type="entry name" value="Cytochrome P450"/>
    <property type="match status" value="1"/>
</dbReference>
<comment type="subcellular location">
    <subcellularLocation>
        <location evidence="1">Membrane</location>
        <topology evidence="1">Single-pass membrane protein</topology>
    </subcellularLocation>
</comment>
<dbReference type="SUPFAM" id="SSF48264">
    <property type="entry name" value="Cytochrome P450"/>
    <property type="match status" value="1"/>
</dbReference>
<dbReference type="GO" id="GO:0016020">
    <property type="term" value="C:membrane"/>
    <property type="evidence" value="ECO:0007669"/>
    <property type="project" value="UniProtKB-SubCell"/>
</dbReference>
<reference evidence="3" key="2">
    <citation type="journal article" date="2024" name="Plant">
        <title>Genomic evolution and insights into agronomic trait innovations of Sesamum species.</title>
        <authorList>
            <person name="Miao H."/>
            <person name="Wang L."/>
            <person name="Qu L."/>
            <person name="Liu H."/>
            <person name="Sun Y."/>
            <person name="Le M."/>
            <person name="Wang Q."/>
            <person name="Wei S."/>
            <person name="Zheng Y."/>
            <person name="Lin W."/>
            <person name="Duan Y."/>
            <person name="Cao H."/>
            <person name="Xiong S."/>
            <person name="Wang X."/>
            <person name="Wei L."/>
            <person name="Li C."/>
            <person name="Ma Q."/>
            <person name="Ju M."/>
            <person name="Zhao R."/>
            <person name="Li G."/>
            <person name="Mu C."/>
            <person name="Tian Q."/>
            <person name="Mei H."/>
            <person name="Zhang T."/>
            <person name="Gao T."/>
            <person name="Zhang H."/>
        </authorList>
    </citation>
    <scope>NUCLEOTIDE SEQUENCE</scope>
    <source>
        <strain evidence="3">G02</strain>
    </source>
</reference>
<evidence type="ECO:0000313" key="3">
    <source>
        <dbReference type="EMBL" id="KAL0393135.1"/>
    </source>
</evidence>
<dbReference type="GO" id="GO:0004497">
    <property type="term" value="F:monooxygenase activity"/>
    <property type="evidence" value="ECO:0007669"/>
    <property type="project" value="InterPro"/>
</dbReference>
<keyword evidence="2" id="KW-0560">Oxidoreductase</keyword>
<comment type="caution">
    <text evidence="3">The sequence shown here is derived from an EMBL/GenBank/DDBJ whole genome shotgun (WGS) entry which is preliminary data.</text>
</comment>
<dbReference type="InterPro" id="IPR036396">
    <property type="entry name" value="Cyt_P450_sf"/>
</dbReference>
<dbReference type="Pfam" id="PF00067">
    <property type="entry name" value="p450"/>
    <property type="match status" value="1"/>
</dbReference>
<name>A0AAW2SM20_SESRA</name>